<comment type="caution">
    <text evidence="2">The sequence shown here is derived from an EMBL/GenBank/DDBJ whole genome shotgun (WGS) entry which is preliminary data.</text>
</comment>
<dbReference type="AlphaFoldDB" id="A0A0G1AD05"/>
<dbReference type="Proteomes" id="UP000034160">
    <property type="component" value="Unassembled WGS sequence"/>
</dbReference>
<evidence type="ECO:0000313" key="3">
    <source>
        <dbReference type="Proteomes" id="UP000034160"/>
    </source>
</evidence>
<feature type="region of interest" description="Disordered" evidence="1">
    <location>
        <begin position="1"/>
        <end position="31"/>
    </location>
</feature>
<gene>
    <name evidence="2" type="ORF">UU93_C0012G0015</name>
</gene>
<proteinExistence type="predicted"/>
<accession>A0A0G1AD05</accession>
<name>A0A0G1AD05_9BACT</name>
<sequence length="172" mass="19101">MDGAGQIPNPPAGRAGPKSQDPNDKPVDDLAGVVEEVEEKQDDFQAAYNAGGHFKEQLEAITKSWTRTSPEASAGKEHEVKEMEEVLENPEIGLEVESHLERVEKDPAQMQKLADDYVKTVGIKPVPTGSQKVVLPLTDDQIKLGLHHKVWEAIRWLAEWCARQLKVIHSHS</sequence>
<evidence type="ECO:0000256" key="1">
    <source>
        <dbReference type="SAM" id="MobiDB-lite"/>
    </source>
</evidence>
<protein>
    <submittedName>
        <fullName evidence="2">Uncharacterized protein</fullName>
    </submittedName>
</protein>
<evidence type="ECO:0000313" key="2">
    <source>
        <dbReference type="EMBL" id="KKS31996.1"/>
    </source>
</evidence>
<reference evidence="2 3" key="1">
    <citation type="journal article" date="2015" name="Nature">
        <title>rRNA introns, odd ribosomes, and small enigmatic genomes across a large radiation of phyla.</title>
        <authorList>
            <person name="Brown C.T."/>
            <person name="Hug L.A."/>
            <person name="Thomas B.C."/>
            <person name="Sharon I."/>
            <person name="Castelle C.J."/>
            <person name="Singh A."/>
            <person name="Wilkins M.J."/>
            <person name="Williams K.H."/>
            <person name="Banfield J.F."/>
        </authorList>
    </citation>
    <scope>NUCLEOTIDE SEQUENCE [LARGE SCALE GENOMIC DNA]</scope>
</reference>
<dbReference type="STRING" id="1618356.UU93_C0012G0015"/>
<dbReference type="EMBL" id="LCCN01000012">
    <property type="protein sequence ID" value="KKS31996.1"/>
    <property type="molecule type" value="Genomic_DNA"/>
</dbReference>
<organism evidence="2 3">
    <name type="scientific">Candidatus Amesbacteria bacterium GW2011_GWA2_42_12</name>
    <dbReference type="NCBI Taxonomy" id="1618356"/>
    <lineage>
        <taxon>Bacteria</taxon>
        <taxon>Candidatus Amesiibacteriota</taxon>
    </lineage>
</organism>